<evidence type="ECO:0008006" key="4">
    <source>
        <dbReference type="Google" id="ProtNLM"/>
    </source>
</evidence>
<evidence type="ECO:0000313" key="3">
    <source>
        <dbReference type="Proteomes" id="UP000655044"/>
    </source>
</evidence>
<dbReference type="EMBL" id="BOOI01000009">
    <property type="protein sequence ID" value="GIH82643.1"/>
    <property type="molecule type" value="Genomic_DNA"/>
</dbReference>
<dbReference type="GO" id="GO:0003677">
    <property type="term" value="F:DNA binding"/>
    <property type="evidence" value="ECO:0007669"/>
    <property type="project" value="InterPro"/>
</dbReference>
<evidence type="ECO:0000256" key="1">
    <source>
        <dbReference type="SAM" id="MobiDB-lite"/>
    </source>
</evidence>
<feature type="region of interest" description="Disordered" evidence="1">
    <location>
        <begin position="1"/>
        <end position="28"/>
    </location>
</feature>
<dbReference type="InterPro" id="IPR016032">
    <property type="entry name" value="Sig_transdc_resp-reg_C-effctor"/>
</dbReference>
<dbReference type="GO" id="GO:0006355">
    <property type="term" value="P:regulation of DNA-templated transcription"/>
    <property type="evidence" value="ECO:0007669"/>
    <property type="project" value="InterPro"/>
</dbReference>
<organism evidence="2 3">
    <name type="scientific">Planobispora rosea</name>
    <dbReference type="NCBI Taxonomy" id="35762"/>
    <lineage>
        <taxon>Bacteria</taxon>
        <taxon>Bacillati</taxon>
        <taxon>Actinomycetota</taxon>
        <taxon>Actinomycetes</taxon>
        <taxon>Streptosporangiales</taxon>
        <taxon>Streptosporangiaceae</taxon>
        <taxon>Planobispora</taxon>
    </lineage>
</organism>
<name>A0A8J3RWR1_PLARO</name>
<dbReference type="Gene3D" id="1.10.10.10">
    <property type="entry name" value="Winged helix-like DNA-binding domain superfamily/Winged helix DNA-binding domain"/>
    <property type="match status" value="1"/>
</dbReference>
<dbReference type="AlphaFoldDB" id="A0A8J3RWR1"/>
<reference evidence="2" key="1">
    <citation type="submission" date="2021-01" db="EMBL/GenBank/DDBJ databases">
        <title>Whole genome shotgun sequence of Planobispora rosea NBRC 15558.</title>
        <authorList>
            <person name="Komaki H."/>
            <person name="Tamura T."/>
        </authorList>
    </citation>
    <scope>NUCLEOTIDE SEQUENCE</scope>
    <source>
        <strain evidence="2">NBRC 15558</strain>
    </source>
</reference>
<gene>
    <name evidence="2" type="ORF">Pro02_10510</name>
</gene>
<sequence>MGGADPGRPPGGVDPGADAGRAGTGSREVAERLVVSVRTVAGTLYPVCEKVGVGDRAEPAGILRIA</sequence>
<accession>A0A8J3RWR1</accession>
<proteinExistence type="predicted"/>
<protein>
    <recommendedName>
        <fullName evidence="4">LuxR family transcriptional regulator</fullName>
    </recommendedName>
</protein>
<keyword evidence="3" id="KW-1185">Reference proteome</keyword>
<evidence type="ECO:0000313" key="2">
    <source>
        <dbReference type="EMBL" id="GIH82643.1"/>
    </source>
</evidence>
<dbReference type="InterPro" id="IPR036388">
    <property type="entry name" value="WH-like_DNA-bd_sf"/>
</dbReference>
<dbReference type="SUPFAM" id="SSF46894">
    <property type="entry name" value="C-terminal effector domain of the bipartite response regulators"/>
    <property type="match status" value="1"/>
</dbReference>
<comment type="caution">
    <text evidence="2">The sequence shown here is derived from an EMBL/GenBank/DDBJ whole genome shotgun (WGS) entry which is preliminary data.</text>
</comment>
<dbReference type="Proteomes" id="UP000655044">
    <property type="component" value="Unassembled WGS sequence"/>
</dbReference>